<accession>A0A0F9LG50</accession>
<sequence length="238" mass="26339">MSKYELTSWLKGDSVPCRIELELEGTPINADATPTISVWDSDGVLQVDGANMTDEATGIYVYYAPTTAYVIGKCYWVASYAVSTVDRKTQNMFFLYDQPTWAIIERIRGALDNLQEGELSSATIYDMYTRSVRRVTPKASTECSAELLADAIYAETELKSYVSYLTDRERASDQIGTAAYIMLGELRTSRDELMRDIARGLTSVADVARGVVGTTESAIQLSEQSDLDTGNYEASKTQ</sequence>
<protein>
    <submittedName>
        <fullName evidence="1">Uncharacterized protein</fullName>
    </submittedName>
</protein>
<dbReference type="EMBL" id="LAZR01006211">
    <property type="protein sequence ID" value="KKM93894.1"/>
    <property type="molecule type" value="Genomic_DNA"/>
</dbReference>
<organism evidence="1">
    <name type="scientific">marine sediment metagenome</name>
    <dbReference type="NCBI Taxonomy" id="412755"/>
    <lineage>
        <taxon>unclassified sequences</taxon>
        <taxon>metagenomes</taxon>
        <taxon>ecological metagenomes</taxon>
    </lineage>
</organism>
<dbReference type="AlphaFoldDB" id="A0A0F9LG50"/>
<name>A0A0F9LG50_9ZZZZ</name>
<comment type="caution">
    <text evidence="1">The sequence shown here is derived from an EMBL/GenBank/DDBJ whole genome shotgun (WGS) entry which is preliminary data.</text>
</comment>
<evidence type="ECO:0000313" key="1">
    <source>
        <dbReference type="EMBL" id="KKM93894.1"/>
    </source>
</evidence>
<proteinExistence type="predicted"/>
<reference evidence="1" key="1">
    <citation type="journal article" date="2015" name="Nature">
        <title>Complex archaea that bridge the gap between prokaryotes and eukaryotes.</title>
        <authorList>
            <person name="Spang A."/>
            <person name="Saw J.H."/>
            <person name="Jorgensen S.L."/>
            <person name="Zaremba-Niedzwiedzka K."/>
            <person name="Martijn J."/>
            <person name="Lind A.E."/>
            <person name="van Eijk R."/>
            <person name="Schleper C."/>
            <person name="Guy L."/>
            <person name="Ettema T.J."/>
        </authorList>
    </citation>
    <scope>NUCLEOTIDE SEQUENCE</scope>
</reference>
<gene>
    <name evidence="1" type="ORF">LCGC14_1203820</name>
</gene>